<dbReference type="GO" id="GO:0070971">
    <property type="term" value="C:endoplasmic reticulum exit site"/>
    <property type="evidence" value="ECO:0007669"/>
    <property type="project" value="TreeGrafter"/>
</dbReference>
<reference evidence="2 3" key="1">
    <citation type="journal article" date="2021" name="Sci. Rep.">
        <title>Genome sequencing of the multicellular alga Astrephomene provides insights into convergent evolution of germ-soma differentiation.</title>
        <authorList>
            <person name="Yamashita S."/>
            <person name="Yamamoto K."/>
            <person name="Matsuzaki R."/>
            <person name="Suzuki S."/>
            <person name="Yamaguchi H."/>
            <person name="Hirooka S."/>
            <person name="Minakuchi Y."/>
            <person name="Miyagishima S."/>
            <person name="Kawachi M."/>
            <person name="Toyoda A."/>
            <person name="Nozaki H."/>
        </authorList>
    </citation>
    <scope>NUCLEOTIDE SEQUENCE [LARGE SCALE GENOMIC DNA]</scope>
    <source>
        <strain evidence="2 3">NIES-4017</strain>
    </source>
</reference>
<protein>
    <submittedName>
        <fullName evidence="2">Uncharacterized protein</fullName>
    </submittedName>
</protein>
<keyword evidence="3" id="KW-1185">Reference proteome</keyword>
<dbReference type="PANTHER" id="PTHR13402:SF6">
    <property type="entry name" value="SECRETORY 16, ISOFORM I"/>
    <property type="match status" value="1"/>
</dbReference>
<organism evidence="2 3">
    <name type="scientific">Astrephomene gubernaculifera</name>
    <dbReference type="NCBI Taxonomy" id="47775"/>
    <lineage>
        <taxon>Eukaryota</taxon>
        <taxon>Viridiplantae</taxon>
        <taxon>Chlorophyta</taxon>
        <taxon>core chlorophytes</taxon>
        <taxon>Chlorophyceae</taxon>
        <taxon>CS clade</taxon>
        <taxon>Chlamydomonadales</taxon>
        <taxon>Astrephomenaceae</taxon>
        <taxon>Astrephomene</taxon>
    </lineage>
</organism>
<dbReference type="Proteomes" id="UP001054857">
    <property type="component" value="Unassembled WGS sequence"/>
</dbReference>
<dbReference type="GO" id="GO:0012507">
    <property type="term" value="C:ER to Golgi transport vesicle membrane"/>
    <property type="evidence" value="ECO:0007669"/>
    <property type="project" value="TreeGrafter"/>
</dbReference>
<feature type="compositionally biased region" description="Low complexity" evidence="1">
    <location>
        <begin position="117"/>
        <end position="132"/>
    </location>
</feature>
<feature type="region of interest" description="Disordered" evidence="1">
    <location>
        <begin position="230"/>
        <end position="262"/>
    </location>
</feature>
<dbReference type="EMBL" id="BMAR01000052">
    <property type="protein sequence ID" value="GFR51634.1"/>
    <property type="molecule type" value="Genomic_DNA"/>
</dbReference>
<name>A0AAD3HRZ9_9CHLO</name>
<evidence type="ECO:0000313" key="2">
    <source>
        <dbReference type="EMBL" id="GFR51634.1"/>
    </source>
</evidence>
<feature type="compositionally biased region" description="Low complexity" evidence="1">
    <location>
        <begin position="158"/>
        <end position="168"/>
    </location>
</feature>
<dbReference type="AlphaFoldDB" id="A0AAD3HRZ9"/>
<sequence length="445" mass="45592">MASSQGQQKTSQSPFSLFRPASWSKGINKAKQAKLGEENNMYFHPELKRWVERGKEEEAEREAAGPGPPPVVSGGSFNAAPLHKRSLSQRYVLQPNLSVSSMASLAGSLSQTDLANLTGPGDLSGPPSGLVSTAPSPPQSCSGMPPIGSGPPSGSGMAGAPPASSFFVPAPPQRHASQPLAGFFVPPPATPEDRQAEEEGAVAGTTMEEADGESGEAAHGATAFTTCIDDDVSGAPDGASQQQQQQAAAATSDAREDGESCASGWSPLPEVCEASFCAVRPQGDVSFGGAVAQPPPRAEAAADAVTDEVPLDLSPTAITVDHNKVEDCAAANGNGAGEESLSFDAALGHHSQQHQHHVLADSSQALACSPVSSPAGHSKQQEWPMLGREVRRIESSATTASDGGAVMSLHEGMGVGPVQQHQQHQPQLEEGAEAVAAEATTPTVT</sequence>
<feature type="compositionally biased region" description="Low complexity" evidence="1">
    <location>
        <begin position="241"/>
        <end position="250"/>
    </location>
</feature>
<feature type="region of interest" description="Disordered" evidence="1">
    <location>
        <begin position="116"/>
        <end position="208"/>
    </location>
</feature>
<dbReference type="GO" id="GO:0007030">
    <property type="term" value="P:Golgi organization"/>
    <property type="evidence" value="ECO:0007669"/>
    <property type="project" value="TreeGrafter"/>
</dbReference>
<feature type="compositionally biased region" description="Basic and acidic residues" evidence="1">
    <location>
        <begin position="53"/>
        <end position="63"/>
    </location>
</feature>
<feature type="non-terminal residue" evidence="2">
    <location>
        <position position="1"/>
    </location>
</feature>
<feature type="compositionally biased region" description="Low complexity" evidence="1">
    <location>
        <begin position="433"/>
        <end position="445"/>
    </location>
</feature>
<comment type="caution">
    <text evidence="2">The sequence shown here is derived from an EMBL/GenBank/DDBJ whole genome shotgun (WGS) entry which is preliminary data.</text>
</comment>
<evidence type="ECO:0000256" key="1">
    <source>
        <dbReference type="SAM" id="MobiDB-lite"/>
    </source>
</evidence>
<accession>A0AAD3HRZ9</accession>
<gene>
    <name evidence="2" type="ORF">Agub_g13990</name>
</gene>
<dbReference type="PANTHER" id="PTHR13402">
    <property type="entry name" value="RGPR-RELATED"/>
    <property type="match status" value="1"/>
</dbReference>
<feature type="region of interest" description="Disordered" evidence="1">
    <location>
        <begin position="416"/>
        <end position="445"/>
    </location>
</feature>
<feature type="compositionally biased region" description="Low complexity" evidence="1">
    <location>
        <begin position="416"/>
        <end position="426"/>
    </location>
</feature>
<evidence type="ECO:0000313" key="3">
    <source>
        <dbReference type="Proteomes" id="UP001054857"/>
    </source>
</evidence>
<proteinExistence type="predicted"/>
<feature type="region of interest" description="Disordered" evidence="1">
    <location>
        <begin position="53"/>
        <end position="79"/>
    </location>
</feature>
<dbReference type="GO" id="GO:0070973">
    <property type="term" value="P:protein localization to endoplasmic reticulum exit site"/>
    <property type="evidence" value="ECO:0007669"/>
    <property type="project" value="TreeGrafter"/>
</dbReference>